<keyword evidence="9" id="KW-1185">Reference proteome</keyword>
<evidence type="ECO:0000259" key="7">
    <source>
        <dbReference type="Pfam" id="PF04085"/>
    </source>
</evidence>
<keyword evidence="3 5" id="KW-0133">Cell shape</keyword>
<dbReference type="PIRSF" id="PIRSF038471">
    <property type="entry name" value="MreC"/>
    <property type="match status" value="1"/>
</dbReference>
<dbReference type="GO" id="GO:0008360">
    <property type="term" value="P:regulation of cell shape"/>
    <property type="evidence" value="ECO:0007669"/>
    <property type="project" value="UniProtKB-KW"/>
</dbReference>
<dbReference type="InterPro" id="IPR042175">
    <property type="entry name" value="Cell/Rod_MreC_2"/>
</dbReference>
<dbReference type="Gene3D" id="2.40.10.350">
    <property type="entry name" value="Rod shape-determining protein MreC, domain 2"/>
    <property type="match status" value="1"/>
</dbReference>
<dbReference type="InterPro" id="IPR055342">
    <property type="entry name" value="MreC_beta-barrel_core"/>
</dbReference>
<evidence type="ECO:0000256" key="6">
    <source>
        <dbReference type="SAM" id="Coils"/>
    </source>
</evidence>
<evidence type="ECO:0000256" key="5">
    <source>
        <dbReference type="PIRNR" id="PIRNR038471"/>
    </source>
</evidence>
<dbReference type="InterPro" id="IPR042177">
    <property type="entry name" value="Cell/Rod_1"/>
</dbReference>
<evidence type="ECO:0000313" key="8">
    <source>
        <dbReference type="EMBL" id="MBC2397314.1"/>
    </source>
</evidence>
<evidence type="ECO:0000256" key="2">
    <source>
        <dbReference type="ARBA" id="ARBA00013855"/>
    </source>
</evidence>
<accession>A0A923J038</accession>
<dbReference type="PANTHER" id="PTHR34138">
    <property type="entry name" value="CELL SHAPE-DETERMINING PROTEIN MREC"/>
    <property type="match status" value="1"/>
</dbReference>
<dbReference type="EMBL" id="JAAZWO010000005">
    <property type="protein sequence ID" value="MBC2397314.1"/>
    <property type="molecule type" value="Genomic_DNA"/>
</dbReference>
<dbReference type="CDD" id="cd14686">
    <property type="entry name" value="bZIP"/>
    <property type="match status" value="1"/>
</dbReference>
<sequence>MNFFKNKLAVTIVVLSVAFLTLIGYSIKRDKVSFVENGIGVTINSAGGVFYNINSKVKGFIEFFSSFSEVKKENEELKKRNNELESKAKEYDVLKAENERLRGALNFKTQTSQYNYVGCDIIYKSGGSFLNEFVINKGRNDGIEKQMVVTTNDGLVGQITSVGDNWAKVQTLSNENIAVSCMIQSTRESVGIIKGYKDSNNRQLAKLYYLPLDSKIKVEDSILTSGIVGGLYPKGIRIGKVIDVEEDKGKVMKNAVVQPYVDFSKLEEVFVVVPKSKLDIKN</sequence>
<dbReference type="RefSeq" id="WP_035144343.1">
    <property type="nucleotide sequence ID" value="NZ_JAAZWO010000005.1"/>
</dbReference>
<dbReference type="InterPro" id="IPR007221">
    <property type="entry name" value="MreC"/>
</dbReference>
<dbReference type="PANTHER" id="PTHR34138:SF1">
    <property type="entry name" value="CELL SHAPE-DETERMINING PROTEIN MREC"/>
    <property type="match status" value="1"/>
</dbReference>
<reference evidence="8 9" key="1">
    <citation type="submission" date="2020-04" db="EMBL/GenBank/DDBJ databases">
        <title>Genomic insights into acetone-butanol-ethanol (ABE) fermentation by sequencing solventogenic clostridia strains.</title>
        <authorList>
            <person name="Brown S."/>
        </authorList>
    </citation>
    <scope>NUCLEOTIDE SEQUENCE [LARGE SCALE GENOMIC DNA]</scope>
    <source>
        <strain evidence="8 9">DJ011</strain>
    </source>
</reference>
<name>A0A923J038_CLOTT</name>
<evidence type="ECO:0000256" key="1">
    <source>
        <dbReference type="ARBA" id="ARBA00009369"/>
    </source>
</evidence>
<evidence type="ECO:0000256" key="4">
    <source>
        <dbReference type="ARBA" id="ARBA00032089"/>
    </source>
</evidence>
<proteinExistence type="inferred from homology"/>
<comment type="similarity">
    <text evidence="1 5">Belongs to the MreC family.</text>
</comment>
<comment type="function">
    <text evidence="5">Involved in formation and maintenance of cell shape.</text>
</comment>
<gene>
    <name evidence="8" type="primary">mreC</name>
    <name evidence="8" type="ORF">HGG79_05925</name>
</gene>
<feature type="domain" description="Rod shape-determining protein MreC beta-barrel core" evidence="7">
    <location>
        <begin position="121"/>
        <end position="272"/>
    </location>
</feature>
<feature type="coiled-coil region" evidence="6">
    <location>
        <begin position="67"/>
        <end position="104"/>
    </location>
</feature>
<dbReference type="AlphaFoldDB" id="A0A923J038"/>
<keyword evidence="6" id="KW-0175">Coiled coil</keyword>
<dbReference type="Proteomes" id="UP000563151">
    <property type="component" value="Unassembled WGS sequence"/>
</dbReference>
<organism evidence="8 9">
    <name type="scientific">Clostridium tetanomorphum</name>
    <dbReference type="NCBI Taxonomy" id="1553"/>
    <lineage>
        <taxon>Bacteria</taxon>
        <taxon>Bacillati</taxon>
        <taxon>Bacillota</taxon>
        <taxon>Clostridia</taxon>
        <taxon>Eubacteriales</taxon>
        <taxon>Clostridiaceae</taxon>
        <taxon>Clostridium</taxon>
    </lineage>
</organism>
<evidence type="ECO:0000313" key="9">
    <source>
        <dbReference type="Proteomes" id="UP000563151"/>
    </source>
</evidence>
<dbReference type="NCBIfam" id="TIGR00219">
    <property type="entry name" value="mreC"/>
    <property type="match status" value="1"/>
</dbReference>
<dbReference type="Pfam" id="PF04085">
    <property type="entry name" value="MreC"/>
    <property type="match status" value="1"/>
</dbReference>
<protein>
    <recommendedName>
        <fullName evidence="2 5">Cell shape-determining protein MreC</fullName>
    </recommendedName>
    <alternativeName>
        <fullName evidence="4 5">Cell shape protein MreC</fullName>
    </alternativeName>
</protein>
<dbReference type="GO" id="GO:0005886">
    <property type="term" value="C:plasma membrane"/>
    <property type="evidence" value="ECO:0007669"/>
    <property type="project" value="TreeGrafter"/>
</dbReference>
<evidence type="ECO:0000256" key="3">
    <source>
        <dbReference type="ARBA" id="ARBA00022960"/>
    </source>
</evidence>
<dbReference type="Gene3D" id="2.40.10.340">
    <property type="entry name" value="Rod shape-determining protein MreC, domain 1"/>
    <property type="match status" value="1"/>
</dbReference>
<comment type="caution">
    <text evidence="8">The sequence shown here is derived from an EMBL/GenBank/DDBJ whole genome shotgun (WGS) entry which is preliminary data.</text>
</comment>